<sequence>MIFRKLCFLASVVFLTSCASYSITEQEVQNYLDKQARVEQKVGFGGFVQAHVLFNDIKVGIGRSASDRINLEAKSKADISIKGQPQQKVAINVNFSAIPYYDKSEGAVYLNNLKVESLDITPNTLGPFASSQVLSPLIEIVGQYLLKIPVYKLQEDDFKQSLLKTARPELKIKNHALVIQI</sequence>
<dbReference type="Proteomes" id="UP000033633">
    <property type="component" value="Unassembled WGS sequence"/>
</dbReference>
<evidence type="ECO:0008006" key="4">
    <source>
        <dbReference type="Google" id="ProtNLM"/>
    </source>
</evidence>
<dbReference type="OrthoDB" id="5688063at2"/>
<reference evidence="2 3" key="1">
    <citation type="submission" date="2014-12" db="EMBL/GenBank/DDBJ databases">
        <title>Mercury Reductase activity and rhizosphere competence traits in the genome of root associated Photobacterium halotolerans MELD1.</title>
        <authorList>
            <person name="Mathew D.C."/>
            <person name="Huang C.-C."/>
        </authorList>
    </citation>
    <scope>NUCLEOTIDE SEQUENCE [LARGE SCALE GENOMIC DNA]</scope>
    <source>
        <strain evidence="2 3">MELD1</strain>
    </source>
</reference>
<dbReference type="PATRIC" id="fig|265726.11.peg.4558"/>
<proteinExistence type="predicted"/>
<evidence type="ECO:0000256" key="1">
    <source>
        <dbReference type="SAM" id="SignalP"/>
    </source>
</evidence>
<organism evidence="2 3">
    <name type="scientific">Photobacterium halotolerans</name>
    <dbReference type="NCBI Taxonomy" id="265726"/>
    <lineage>
        <taxon>Bacteria</taxon>
        <taxon>Pseudomonadati</taxon>
        <taxon>Pseudomonadota</taxon>
        <taxon>Gammaproteobacteria</taxon>
        <taxon>Vibrionales</taxon>
        <taxon>Vibrionaceae</taxon>
        <taxon>Photobacterium</taxon>
    </lineage>
</organism>
<feature type="chain" id="PRO_5002496620" description="Lipoprotein" evidence="1">
    <location>
        <begin position="20"/>
        <end position="181"/>
    </location>
</feature>
<accession>A0A0F5VDS0</accession>
<gene>
    <name evidence="2" type="ORF">KY46_11930</name>
</gene>
<dbReference type="Pfam" id="PF07273">
    <property type="entry name" value="DUF1439"/>
    <property type="match status" value="1"/>
</dbReference>
<keyword evidence="3" id="KW-1185">Reference proteome</keyword>
<dbReference type="Gene3D" id="3.15.10.40">
    <property type="entry name" value="Uncharacterised protein PF07273, DUF1439"/>
    <property type="match status" value="1"/>
</dbReference>
<dbReference type="PROSITE" id="PS51257">
    <property type="entry name" value="PROKAR_LIPOPROTEIN"/>
    <property type="match status" value="1"/>
</dbReference>
<dbReference type="InterPro" id="IPR010835">
    <property type="entry name" value="DUF1439"/>
</dbReference>
<dbReference type="AlphaFoldDB" id="A0A0F5VDS0"/>
<dbReference type="STRING" id="265726.KY46_11930"/>
<dbReference type="EMBL" id="JWYV01000009">
    <property type="protein sequence ID" value="KKC99624.1"/>
    <property type="molecule type" value="Genomic_DNA"/>
</dbReference>
<evidence type="ECO:0000313" key="3">
    <source>
        <dbReference type="Proteomes" id="UP000033633"/>
    </source>
</evidence>
<protein>
    <recommendedName>
        <fullName evidence="4">Lipoprotein</fullName>
    </recommendedName>
</protein>
<name>A0A0F5VDS0_9GAMM</name>
<dbReference type="RefSeq" id="WP_046220858.1">
    <property type="nucleotide sequence ID" value="NZ_JWYV01000009.1"/>
</dbReference>
<keyword evidence="1" id="KW-0732">Signal</keyword>
<comment type="caution">
    <text evidence="2">The sequence shown here is derived from an EMBL/GenBank/DDBJ whole genome shotgun (WGS) entry which is preliminary data.</text>
</comment>
<feature type="signal peptide" evidence="1">
    <location>
        <begin position="1"/>
        <end position="19"/>
    </location>
</feature>
<evidence type="ECO:0000313" key="2">
    <source>
        <dbReference type="EMBL" id="KKC99624.1"/>
    </source>
</evidence>